<evidence type="ECO:0000256" key="3">
    <source>
        <dbReference type="SAM" id="SignalP"/>
    </source>
</evidence>
<evidence type="ECO:0000256" key="2">
    <source>
        <dbReference type="SAM" id="Phobius"/>
    </source>
</evidence>
<evidence type="ECO:0008006" key="6">
    <source>
        <dbReference type="Google" id="ProtNLM"/>
    </source>
</evidence>
<dbReference type="AlphaFoldDB" id="A0A8J9VK89"/>
<accession>A0A8J9VK89</accession>
<sequence>MKLFVIFLSAVAVASTSPVAQEDSVIKLVAGNFVNCMNSDLSLCLKEHALKAAERLGTVRKLNIIEGVTLYNNVPKEGRSFEPLSTEPETRNKQITERLWESTTDLLQKSDLELSFNGGEEEEEEESRAIGDVDEGRGKKKKQLKKKLKLLIPLVILAKVKAVVLVILSLLVIAASIFKLAVLAKIAFIAKVIAIIKALLAKKHAHQEEHIWATPHEEHGHQSAGWEGGWSRSRNEANNLAYSAYQK</sequence>
<feature type="region of interest" description="Disordered" evidence="1">
    <location>
        <begin position="116"/>
        <end position="136"/>
    </location>
</feature>
<dbReference type="Pfam" id="PF07898">
    <property type="entry name" value="DUF1676"/>
    <property type="match status" value="1"/>
</dbReference>
<keyword evidence="5" id="KW-1185">Reference proteome</keyword>
<protein>
    <recommendedName>
        <fullName evidence="6">Osiris 9</fullName>
    </recommendedName>
</protein>
<dbReference type="PANTHER" id="PTHR21879:SF1">
    <property type="entry name" value="FI01546P"/>
    <property type="match status" value="1"/>
</dbReference>
<keyword evidence="2" id="KW-0812">Transmembrane</keyword>
<organism evidence="4 5">
    <name type="scientific">Brenthis ino</name>
    <name type="common">lesser marbled fritillary</name>
    <dbReference type="NCBI Taxonomy" id="405034"/>
    <lineage>
        <taxon>Eukaryota</taxon>
        <taxon>Metazoa</taxon>
        <taxon>Ecdysozoa</taxon>
        <taxon>Arthropoda</taxon>
        <taxon>Hexapoda</taxon>
        <taxon>Insecta</taxon>
        <taxon>Pterygota</taxon>
        <taxon>Neoptera</taxon>
        <taxon>Endopterygota</taxon>
        <taxon>Lepidoptera</taxon>
        <taxon>Glossata</taxon>
        <taxon>Ditrysia</taxon>
        <taxon>Papilionoidea</taxon>
        <taxon>Nymphalidae</taxon>
        <taxon>Heliconiinae</taxon>
        <taxon>Argynnini</taxon>
        <taxon>Brenthis</taxon>
    </lineage>
</organism>
<keyword evidence="2" id="KW-0472">Membrane</keyword>
<feature type="non-terminal residue" evidence="4">
    <location>
        <position position="247"/>
    </location>
</feature>
<dbReference type="OrthoDB" id="7456765at2759"/>
<reference evidence="4" key="1">
    <citation type="submission" date="2021-12" db="EMBL/GenBank/DDBJ databases">
        <authorList>
            <person name="Martin H S."/>
        </authorList>
    </citation>
    <scope>NUCLEOTIDE SEQUENCE</scope>
</reference>
<evidence type="ECO:0000313" key="5">
    <source>
        <dbReference type="Proteomes" id="UP000838878"/>
    </source>
</evidence>
<gene>
    <name evidence="4" type="ORF">BINO364_LOCUS7217</name>
</gene>
<dbReference type="GO" id="GO:0016020">
    <property type="term" value="C:membrane"/>
    <property type="evidence" value="ECO:0007669"/>
    <property type="project" value="TreeGrafter"/>
</dbReference>
<keyword evidence="3" id="KW-0732">Signal</keyword>
<evidence type="ECO:0000256" key="1">
    <source>
        <dbReference type="SAM" id="MobiDB-lite"/>
    </source>
</evidence>
<dbReference type="EMBL" id="OV170222">
    <property type="protein sequence ID" value="CAH0721075.1"/>
    <property type="molecule type" value="Genomic_DNA"/>
</dbReference>
<dbReference type="Proteomes" id="UP000838878">
    <property type="component" value="Chromosome 2"/>
</dbReference>
<name>A0A8J9VK89_9NEOP</name>
<dbReference type="InterPro" id="IPR012464">
    <property type="entry name" value="DUF1676"/>
</dbReference>
<proteinExistence type="predicted"/>
<feature type="compositionally biased region" description="Basic and acidic residues" evidence="1">
    <location>
        <begin position="127"/>
        <end position="136"/>
    </location>
</feature>
<feature type="transmembrane region" description="Helical" evidence="2">
    <location>
        <begin position="150"/>
        <end position="174"/>
    </location>
</feature>
<feature type="signal peptide" evidence="3">
    <location>
        <begin position="1"/>
        <end position="16"/>
    </location>
</feature>
<dbReference type="PANTHER" id="PTHR21879">
    <property type="entry name" value="FI03362P-RELATED-RELATED"/>
    <property type="match status" value="1"/>
</dbReference>
<feature type="chain" id="PRO_5035457467" description="Osiris 9" evidence="3">
    <location>
        <begin position="17"/>
        <end position="247"/>
    </location>
</feature>
<keyword evidence="2" id="KW-1133">Transmembrane helix</keyword>
<evidence type="ECO:0000313" key="4">
    <source>
        <dbReference type="EMBL" id="CAH0721075.1"/>
    </source>
</evidence>